<sequence length="120" mass="13489">KPYINGKSLRPVDSAACFERPCSKWFTTSWSQCSKTCGIGVRVREVKCYQGEELGHSCDSTLRPEARQSCEVQPCTTEPPAEDACQDKATANCALVLRVKLCTHWYYRKACCLSCRNKSQ</sequence>
<protein>
    <submittedName>
        <fullName evidence="4">ADAMTS-like protein 2</fullName>
    </submittedName>
</protein>
<dbReference type="Ensembl" id="ENSSRHT00000035304.1">
    <property type="protein sequence ID" value="ENSSRHP00000034313.1"/>
    <property type="gene ID" value="ENSSRHG00000017635.1"/>
</dbReference>
<evidence type="ECO:0000256" key="1">
    <source>
        <dbReference type="ARBA" id="ARBA00022729"/>
    </source>
</evidence>
<dbReference type="Gene3D" id="2.20.100.10">
    <property type="entry name" value="Thrombospondin type-1 (TSP1) repeat"/>
    <property type="match status" value="1"/>
</dbReference>
<dbReference type="AlphaFoldDB" id="A0A673I5N2"/>
<proteinExistence type="predicted"/>
<reference evidence="4" key="2">
    <citation type="submission" date="2025-09" db="UniProtKB">
        <authorList>
            <consortium name="Ensembl"/>
        </authorList>
    </citation>
    <scope>IDENTIFICATION</scope>
</reference>
<organism evidence="4 5">
    <name type="scientific">Sinocyclocheilus rhinocerous</name>
    <dbReference type="NCBI Taxonomy" id="307959"/>
    <lineage>
        <taxon>Eukaryota</taxon>
        <taxon>Metazoa</taxon>
        <taxon>Chordata</taxon>
        <taxon>Craniata</taxon>
        <taxon>Vertebrata</taxon>
        <taxon>Euteleostomi</taxon>
        <taxon>Actinopterygii</taxon>
        <taxon>Neopterygii</taxon>
        <taxon>Teleostei</taxon>
        <taxon>Ostariophysi</taxon>
        <taxon>Cypriniformes</taxon>
        <taxon>Cyprinidae</taxon>
        <taxon>Cyprininae</taxon>
        <taxon>Sinocyclocheilus</taxon>
    </lineage>
</organism>
<keyword evidence="2" id="KW-0677">Repeat</keyword>
<reference evidence="4" key="1">
    <citation type="submission" date="2025-08" db="UniProtKB">
        <authorList>
            <consortium name="Ensembl"/>
        </authorList>
    </citation>
    <scope>IDENTIFICATION</scope>
</reference>
<keyword evidence="5" id="KW-1185">Reference proteome</keyword>
<evidence type="ECO:0000259" key="3">
    <source>
        <dbReference type="PROSITE" id="PS50900"/>
    </source>
</evidence>
<dbReference type="PROSITE" id="PS50092">
    <property type="entry name" value="TSP1"/>
    <property type="match status" value="1"/>
</dbReference>
<feature type="domain" description="PLAC" evidence="3">
    <location>
        <begin position="81"/>
        <end position="119"/>
    </location>
</feature>
<dbReference type="InterPro" id="IPR000884">
    <property type="entry name" value="TSP1_rpt"/>
</dbReference>
<evidence type="ECO:0000313" key="5">
    <source>
        <dbReference type="Proteomes" id="UP000472270"/>
    </source>
</evidence>
<gene>
    <name evidence="4" type="primary">LOC107718186</name>
</gene>
<dbReference type="InterPro" id="IPR010909">
    <property type="entry name" value="PLAC"/>
</dbReference>
<dbReference type="Pfam" id="PF08686">
    <property type="entry name" value="PLAC"/>
    <property type="match status" value="1"/>
</dbReference>
<dbReference type="SMART" id="SM00209">
    <property type="entry name" value="TSP1"/>
    <property type="match status" value="1"/>
</dbReference>
<dbReference type="Proteomes" id="UP000472270">
    <property type="component" value="Unassembled WGS sequence"/>
</dbReference>
<keyword evidence="1" id="KW-0732">Signal</keyword>
<dbReference type="PROSITE" id="PS50900">
    <property type="entry name" value="PLAC"/>
    <property type="match status" value="1"/>
</dbReference>
<dbReference type="SUPFAM" id="SSF82895">
    <property type="entry name" value="TSP-1 type 1 repeat"/>
    <property type="match status" value="1"/>
</dbReference>
<dbReference type="Pfam" id="PF19030">
    <property type="entry name" value="TSP1_ADAMTS"/>
    <property type="match status" value="1"/>
</dbReference>
<dbReference type="InterPro" id="IPR036383">
    <property type="entry name" value="TSP1_rpt_sf"/>
</dbReference>
<accession>A0A673I5N2</accession>
<name>A0A673I5N2_9TELE</name>
<evidence type="ECO:0000313" key="4">
    <source>
        <dbReference type="Ensembl" id="ENSSRHP00000034313.1"/>
    </source>
</evidence>
<evidence type="ECO:0000256" key="2">
    <source>
        <dbReference type="ARBA" id="ARBA00022737"/>
    </source>
</evidence>